<evidence type="ECO:0000256" key="1">
    <source>
        <dbReference type="SAM" id="MobiDB-lite"/>
    </source>
</evidence>
<protein>
    <submittedName>
        <fullName evidence="2">Uncharacterized protein</fullName>
    </submittedName>
</protein>
<gene>
    <name evidence="2" type="ORF">M407DRAFT_30704</name>
</gene>
<name>A0A0C3KDV6_9AGAM</name>
<sequence length="427" mass="48888">MSPWENLPACVAVRVGQRSTVYLTLDEAIFALEGWPRPQFAICKEYYQAINYLNLDPADYPRWLRIIVWPETASDTSEPTVPEASEAEFRNAFVRMREMEYPEDRFPSWFIEKIPDEDLQLARQVPQAPAEAPTSIQSEWEIHFGPEQLSPARAQLSLRWGHPLRNEIESLRLRYYPASPSQLPSLDAPTAQVDTSITEAQSSQSEVCRSRVITWLAETRVRSHGSLDNQNRNDSEPSIFGSGPYVEQEEVNPIWWTLPSAPLTLLYLERLGLHEGFARDFNPATQRVDLWGVDDGDRQMDSVAACLGPIAARYFHHHYYSHGSKAVIIWAYWYHHGDANQFVKHLFRRGVLPMLATYMWELLQTSFNWKAALKIEVKNAEGPGFLRSVGAEKLDFSDCPECEGRERLVVKVERAQPGSNGKENDHK</sequence>
<reference evidence="3" key="2">
    <citation type="submission" date="2015-01" db="EMBL/GenBank/DDBJ databases">
        <title>Evolutionary Origins and Diversification of the Mycorrhizal Mutualists.</title>
        <authorList>
            <consortium name="DOE Joint Genome Institute"/>
            <consortium name="Mycorrhizal Genomics Consortium"/>
            <person name="Kohler A."/>
            <person name="Kuo A."/>
            <person name="Nagy L.G."/>
            <person name="Floudas D."/>
            <person name="Copeland A."/>
            <person name="Barry K.W."/>
            <person name="Cichocki N."/>
            <person name="Veneault-Fourrey C."/>
            <person name="LaButti K."/>
            <person name="Lindquist E.A."/>
            <person name="Lipzen A."/>
            <person name="Lundell T."/>
            <person name="Morin E."/>
            <person name="Murat C."/>
            <person name="Riley R."/>
            <person name="Ohm R."/>
            <person name="Sun H."/>
            <person name="Tunlid A."/>
            <person name="Henrissat B."/>
            <person name="Grigoriev I.V."/>
            <person name="Hibbett D.S."/>
            <person name="Martin F."/>
        </authorList>
    </citation>
    <scope>NUCLEOTIDE SEQUENCE [LARGE SCALE GENOMIC DNA]</scope>
    <source>
        <strain evidence="3">MUT 4182</strain>
    </source>
</reference>
<organism evidence="2 3">
    <name type="scientific">Tulasnella calospora MUT 4182</name>
    <dbReference type="NCBI Taxonomy" id="1051891"/>
    <lineage>
        <taxon>Eukaryota</taxon>
        <taxon>Fungi</taxon>
        <taxon>Dikarya</taxon>
        <taxon>Basidiomycota</taxon>
        <taxon>Agaricomycotina</taxon>
        <taxon>Agaricomycetes</taxon>
        <taxon>Cantharellales</taxon>
        <taxon>Tulasnellaceae</taxon>
        <taxon>Tulasnella</taxon>
    </lineage>
</organism>
<dbReference type="OrthoDB" id="3213295at2759"/>
<dbReference type="Proteomes" id="UP000054248">
    <property type="component" value="Unassembled WGS sequence"/>
</dbReference>
<accession>A0A0C3KDV6</accession>
<keyword evidence="3" id="KW-1185">Reference proteome</keyword>
<dbReference type="HOGENOM" id="CLU_598780_0_0_1"/>
<feature type="region of interest" description="Disordered" evidence="1">
    <location>
        <begin position="225"/>
        <end position="244"/>
    </location>
</feature>
<dbReference type="EMBL" id="KN823211">
    <property type="protein sequence ID" value="KIO19633.1"/>
    <property type="molecule type" value="Genomic_DNA"/>
</dbReference>
<dbReference type="AlphaFoldDB" id="A0A0C3KDV6"/>
<evidence type="ECO:0000313" key="3">
    <source>
        <dbReference type="Proteomes" id="UP000054248"/>
    </source>
</evidence>
<proteinExistence type="predicted"/>
<reference evidence="2 3" key="1">
    <citation type="submission" date="2014-04" db="EMBL/GenBank/DDBJ databases">
        <authorList>
            <consortium name="DOE Joint Genome Institute"/>
            <person name="Kuo A."/>
            <person name="Girlanda M."/>
            <person name="Perotto S."/>
            <person name="Kohler A."/>
            <person name="Nagy L.G."/>
            <person name="Floudas D."/>
            <person name="Copeland A."/>
            <person name="Barry K.W."/>
            <person name="Cichocki N."/>
            <person name="Veneault-Fourrey C."/>
            <person name="LaButti K."/>
            <person name="Lindquist E.A."/>
            <person name="Lipzen A."/>
            <person name="Lundell T."/>
            <person name="Morin E."/>
            <person name="Murat C."/>
            <person name="Sun H."/>
            <person name="Tunlid A."/>
            <person name="Henrissat B."/>
            <person name="Grigoriev I.V."/>
            <person name="Hibbett D.S."/>
            <person name="Martin F."/>
            <person name="Nordberg H.P."/>
            <person name="Cantor M.N."/>
            <person name="Hua S.X."/>
        </authorList>
    </citation>
    <scope>NUCLEOTIDE SEQUENCE [LARGE SCALE GENOMIC DNA]</scope>
    <source>
        <strain evidence="2 3">MUT 4182</strain>
    </source>
</reference>
<evidence type="ECO:0000313" key="2">
    <source>
        <dbReference type="EMBL" id="KIO19633.1"/>
    </source>
</evidence>